<dbReference type="AlphaFoldDB" id="A0A7L4YQX5"/>
<keyword evidence="5" id="KW-0436">Ligase</keyword>
<dbReference type="InterPro" id="IPR036388">
    <property type="entry name" value="WH-like_DNA-bd_sf"/>
</dbReference>
<dbReference type="InParanoid" id="A0A7L4YQX5"/>
<dbReference type="GO" id="GO:0016874">
    <property type="term" value="F:ligase activity"/>
    <property type="evidence" value="ECO:0007669"/>
    <property type="project" value="UniProtKB-KW"/>
</dbReference>
<gene>
    <name evidence="5" type="ORF">EK0264_15980</name>
</gene>
<dbReference type="InterPro" id="IPR036390">
    <property type="entry name" value="WH_DNA-bd_sf"/>
</dbReference>
<dbReference type="Proteomes" id="UP000463857">
    <property type="component" value="Chromosome"/>
</dbReference>
<evidence type="ECO:0000313" key="6">
    <source>
        <dbReference type="Proteomes" id="UP000463857"/>
    </source>
</evidence>
<dbReference type="GO" id="GO:0003677">
    <property type="term" value="F:DNA binding"/>
    <property type="evidence" value="ECO:0007669"/>
    <property type="project" value="UniProtKB-KW"/>
</dbReference>
<proteinExistence type="inferred from homology"/>
<name>A0A7L4YQX5_9ACTN</name>
<evidence type="ECO:0000256" key="2">
    <source>
        <dbReference type="ARBA" id="ARBA00023015"/>
    </source>
</evidence>
<dbReference type="Pfam" id="PF03965">
    <property type="entry name" value="Penicillinase_R"/>
    <property type="match status" value="1"/>
</dbReference>
<reference evidence="5 6" key="1">
    <citation type="journal article" date="2018" name="Int. J. Syst. Evol. Microbiol.">
        <title>Epidermidibacterium keratini gen. nov., sp. nov., a member of the family Sporichthyaceae, isolated from keratin epidermis.</title>
        <authorList>
            <person name="Lee D.G."/>
            <person name="Trujillo M.E."/>
            <person name="Kang S."/>
            <person name="Nam J.J."/>
            <person name="Kim Y.J."/>
        </authorList>
    </citation>
    <scope>NUCLEOTIDE SEQUENCE [LARGE SCALE GENOMIC DNA]</scope>
    <source>
        <strain evidence="5 6">EPI-7</strain>
    </source>
</reference>
<dbReference type="SUPFAM" id="SSF46785">
    <property type="entry name" value="Winged helix' DNA-binding domain"/>
    <property type="match status" value="1"/>
</dbReference>
<organism evidence="5 6">
    <name type="scientific">Epidermidibacterium keratini</name>
    <dbReference type="NCBI Taxonomy" id="1891644"/>
    <lineage>
        <taxon>Bacteria</taxon>
        <taxon>Bacillati</taxon>
        <taxon>Actinomycetota</taxon>
        <taxon>Actinomycetes</taxon>
        <taxon>Sporichthyales</taxon>
        <taxon>Sporichthyaceae</taxon>
        <taxon>Epidermidibacterium</taxon>
    </lineage>
</organism>
<keyword evidence="4" id="KW-0804">Transcription</keyword>
<dbReference type="Gene3D" id="1.10.10.10">
    <property type="entry name" value="Winged helix-like DNA-binding domain superfamily/Winged helix DNA-binding domain"/>
    <property type="match status" value="1"/>
</dbReference>
<evidence type="ECO:0000256" key="4">
    <source>
        <dbReference type="ARBA" id="ARBA00023163"/>
    </source>
</evidence>
<keyword evidence="6" id="KW-1185">Reference proteome</keyword>
<dbReference type="InterPro" id="IPR005650">
    <property type="entry name" value="BlaI_family"/>
</dbReference>
<keyword evidence="2" id="KW-0805">Transcription regulation</keyword>
<sequence>MIVANRRAWGELERDILRRLWAHAAPLSAKEIQQELPGETPAYTTVLTILDRLREKGLVDRLEESPRKVRFAATRSAAEYASDSMHDALDALDDRNAALLKFAGNLADDDVALLQQALAKRAGRTSSRR</sequence>
<protein>
    <submittedName>
        <fullName evidence="5">2'-5' RNA ligase</fullName>
    </submittedName>
</protein>
<dbReference type="Gene3D" id="6.10.140.850">
    <property type="match status" value="1"/>
</dbReference>
<evidence type="ECO:0000256" key="1">
    <source>
        <dbReference type="ARBA" id="ARBA00011046"/>
    </source>
</evidence>
<accession>A0A7L4YQX5</accession>
<keyword evidence="3" id="KW-0238">DNA-binding</keyword>
<dbReference type="EMBL" id="CP047156">
    <property type="protein sequence ID" value="QHC01641.1"/>
    <property type="molecule type" value="Genomic_DNA"/>
</dbReference>
<dbReference type="GO" id="GO:0045892">
    <property type="term" value="P:negative regulation of DNA-templated transcription"/>
    <property type="evidence" value="ECO:0007669"/>
    <property type="project" value="InterPro"/>
</dbReference>
<evidence type="ECO:0000256" key="3">
    <source>
        <dbReference type="ARBA" id="ARBA00023125"/>
    </source>
</evidence>
<dbReference type="KEGG" id="eke:EK0264_15980"/>
<dbReference type="OrthoDB" id="9813987at2"/>
<comment type="similarity">
    <text evidence="1">Belongs to the BlaI transcriptional regulatory family.</text>
</comment>
<evidence type="ECO:0000313" key="5">
    <source>
        <dbReference type="EMBL" id="QHC01641.1"/>
    </source>
</evidence>